<protein>
    <submittedName>
        <fullName evidence="6">Membrane protein</fullName>
    </submittedName>
</protein>
<organism evidence="6 7">
    <name type="scientific">Sphingomonas bisphenolicum</name>
    <dbReference type="NCBI Taxonomy" id="296544"/>
    <lineage>
        <taxon>Bacteria</taxon>
        <taxon>Pseudomonadati</taxon>
        <taxon>Pseudomonadota</taxon>
        <taxon>Alphaproteobacteria</taxon>
        <taxon>Sphingomonadales</taxon>
        <taxon>Sphingomonadaceae</taxon>
        <taxon>Sphingomonas</taxon>
    </lineage>
</organism>
<keyword evidence="2 4" id="KW-0442">Lipid degradation</keyword>
<dbReference type="SUPFAM" id="SSF52151">
    <property type="entry name" value="FabD/lysophospholipase-like"/>
    <property type="match status" value="1"/>
</dbReference>
<feature type="domain" description="PNPLA" evidence="5">
    <location>
        <begin position="14"/>
        <end position="218"/>
    </location>
</feature>
<keyword evidence="1 4" id="KW-0378">Hydrolase</keyword>
<evidence type="ECO:0000256" key="3">
    <source>
        <dbReference type="ARBA" id="ARBA00023098"/>
    </source>
</evidence>
<dbReference type="Gene3D" id="3.40.1090.10">
    <property type="entry name" value="Cytosolic phospholipase A2 catalytic domain"/>
    <property type="match status" value="2"/>
</dbReference>
<dbReference type="EMBL" id="AP018817">
    <property type="protein sequence ID" value="BBF70664.1"/>
    <property type="molecule type" value="Genomic_DNA"/>
</dbReference>
<dbReference type="RefSeq" id="WP_261934927.1">
    <property type="nucleotide sequence ID" value="NZ_AP018817.1"/>
</dbReference>
<dbReference type="InterPro" id="IPR050301">
    <property type="entry name" value="NTE"/>
</dbReference>
<evidence type="ECO:0000313" key="7">
    <source>
        <dbReference type="Proteomes" id="UP001059971"/>
    </source>
</evidence>
<dbReference type="InterPro" id="IPR016035">
    <property type="entry name" value="Acyl_Trfase/lysoPLipase"/>
</dbReference>
<evidence type="ECO:0000259" key="5">
    <source>
        <dbReference type="PROSITE" id="PS51635"/>
    </source>
</evidence>
<evidence type="ECO:0000256" key="1">
    <source>
        <dbReference type="ARBA" id="ARBA00022801"/>
    </source>
</evidence>
<gene>
    <name evidence="6" type="ORF">SBA_ch1_28640</name>
</gene>
<dbReference type="Pfam" id="PF12536">
    <property type="entry name" value="DUF3734"/>
    <property type="match status" value="1"/>
</dbReference>
<dbReference type="InterPro" id="IPR021095">
    <property type="entry name" value="DUF3734"/>
</dbReference>
<dbReference type="InterPro" id="IPR002641">
    <property type="entry name" value="PNPLA_dom"/>
</dbReference>
<keyword evidence="3 4" id="KW-0443">Lipid metabolism</keyword>
<proteinExistence type="predicted"/>
<feature type="active site" description="Proton acceptor" evidence="4">
    <location>
        <position position="205"/>
    </location>
</feature>
<reference evidence="6" key="1">
    <citation type="submission" date="2018-07" db="EMBL/GenBank/DDBJ databases">
        <title>Complete genome sequence of Sphingomonas bisphenolicum strain AO1, a bisphenol A degradative bacterium isolated from Japanese farm field.</title>
        <authorList>
            <person name="Murakami M."/>
            <person name="Koh M."/>
            <person name="Koba S."/>
            <person name="Matsumura Y."/>
        </authorList>
    </citation>
    <scope>NUCLEOTIDE SEQUENCE</scope>
    <source>
        <strain evidence="6">AO1</strain>
    </source>
</reference>
<accession>A0ABN5WE98</accession>
<feature type="active site" description="Nucleophile" evidence="4">
    <location>
        <position position="47"/>
    </location>
</feature>
<dbReference type="PROSITE" id="PS51635">
    <property type="entry name" value="PNPLA"/>
    <property type="match status" value="1"/>
</dbReference>
<name>A0ABN5WE98_9SPHN</name>
<evidence type="ECO:0000256" key="4">
    <source>
        <dbReference type="PROSITE-ProRule" id="PRU01161"/>
    </source>
</evidence>
<feature type="short sequence motif" description="GXSXG" evidence="4">
    <location>
        <begin position="45"/>
        <end position="49"/>
    </location>
</feature>
<sequence>MQSLSIFANHRIALVLSGGNALGAFQAGAWCALEDHGVAPDWIAGASVGAVNGAIIGGNPPDRRRAALETLWRPAGDSTNPTLDFKPAEEARRTQSALASLALGQPGMFSPRTLYGPWFNPFGNSEPSSLYDALPLETTLETLIDFGRLNTGGTRYFATAVDIESGEDVVFDSSSVSIGAQHIRASTALLPVYSPVQIGGRLLGDAGISINLPLDAVLAQPQDRPLLCIAIDLLPLRARRPQTLGETATRAQDLMFATQSRRAIAAWQALFAERTRHGDAASVTLLHLSYADQTDEVSLKAFDFSPRSVARRWQAGFDTVHRALSQLEITGLPPGQPGLHVLATSDESQLAPVHWPLAPVVG</sequence>
<dbReference type="PANTHER" id="PTHR14226">
    <property type="entry name" value="NEUROPATHY TARGET ESTERASE/SWISS CHEESE D.MELANOGASTER"/>
    <property type="match status" value="1"/>
</dbReference>
<keyword evidence="7" id="KW-1185">Reference proteome</keyword>
<comment type="caution">
    <text evidence="4">Lacks conserved residue(s) required for the propagation of feature annotation.</text>
</comment>
<dbReference type="PANTHER" id="PTHR14226:SF57">
    <property type="entry name" value="BLR7027 PROTEIN"/>
    <property type="match status" value="1"/>
</dbReference>
<dbReference type="Proteomes" id="UP001059971">
    <property type="component" value="Chromosome 1"/>
</dbReference>
<evidence type="ECO:0000256" key="2">
    <source>
        <dbReference type="ARBA" id="ARBA00022963"/>
    </source>
</evidence>
<dbReference type="Pfam" id="PF01734">
    <property type="entry name" value="Patatin"/>
    <property type="match status" value="1"/>
</dbReference>
<evidence type="ECO:0000313" key="6">
    <source>
        <dbReference type="EMBL" id="BBF70664.1"/>
    </source>
</evidence>